<dbReference type="Gene3D" id="3.40.50.1000">
    <property type="entry name" value="HAD superfamily/HAD-like"/>
    <property type="match status" value="1"/>
</dbReference>
<keyword evidence="2" id="KW-1185">Reference proteome</keyword>
<evidence type="ECO:0000313" key="1">
    <source>
        <dbReference type="EMBL" id="MFC3494019.1"/>
    </source>
</evidence>
<dbReference type="RefSeq" id="WP_387977398.1">
    <property type="nucleotide sequence ID" value="NZ_JBHRWO010000012.1"/>
</dbReference>
<dbReference type="SFLD" id="SFLDG01129">
    <property type="entry name" value="C1.5:_HAD__Beta-PGM__Phosphata"/>
    <property type="match status" value="1"/>
</dbReference>
<dbReference type="GO" id="GO:0016787">
    <property type="term" value="F:hydrolase activity"/>
    <property type="evidence" value="ECO:0007669"/>
    <property type="project" value="UniProtKB-KW"/>
</dbReference>
<dbReference type="SFLD" id="SFLDS00003">
    <property type="entry name" value="Haloacid_Dehalogenase"/>
    <property type="match status" value="1"/>
</dbReference>
<dbReference type="InterPro" id="IPR006439">
    <property type="entry name" value="HAD-SF_hydro_IA"/>
</dbReference>
<evidence type="ECO:0000313" key="2">
    <source>
        <dbReference type="Proteomes" id="UP001595712"/>
    </source>
</evidence>
<comment type="caution">
    <text evidence="1">The sequence shown here is derived from an EMBL/GenBank/DDBJ whole genome shotgun (WGS) entry which is preliminary data.</text>
</comment>
<dbReference type="InterPro" id="IPR023214">
    <property type="entry name" value="HAD_sf"/>
</dbReference>
<organism evidence="1 2">
    <name type="scientific">Glycomyces rhizosphaerae</name>
    <dbReference type="NCBI Taxonomy" id="2054422"/>
    <lineage>
        <taxon>Bacteria</taxon>
        <taxon>Bacillati</taxon>
        <taxon>Actinomycetota</taxon>
        <taxon>Actinomycetes</taxon>
        <taxon>Glycomycetales</taxon>
        <taxon>Glycomycetaceae</taxon>
        <taxon>Glycomyces</taxon>
    </lineage>
</organism>
<dbReference type="NCBIfam" id="TIGR01549">
    <property type="entry name" value="HAD-SF-IA-v1"/>
    <property type="match status" value="1"/>
</dbReference>
<gene>
    <name evidence="1" type="ORF">ACFO8M_16180</name>
</gene>
<dbReference type="InterPro" id="IPR036412">
    <property type="entry name" value="HAD-like_sf"/>
</dbReference>
<dbReference type="EC" id="3.1.3.-" evidence="1"/>
<dbReference type="PANTHER" id="PTHR46649">
    <property type="match status" value="1"/>
</dbReference>
<dbReference type="Proteomes" id="UP001595712">
    <property type="component" value="Unassembled WGS sequence"/>
</dbReference>
<dbReference type="PANTHER" id="PTHR46649:SF4">
    <property type="entry name" value="HALOACID DEHALOGENASE-LIKE HYDROLASE (HAD) SUPERFAMILY PROTEIN"/>
    <property type="match status" value="1"/>
</dbReference>
<dbReference type="NCBIfam" id="TIGR01509">
    <property type="entry name" value="HAD-SF-IA-v3"/>
    <property type="match status" value="1"/>
</dbReference>
<reference evidence="2" key="1">
    <citation type="journal article" date="2019" name="Int. J. Syst. Evol. Microbiol.">
        <title>The Global Catalogue of Microorganisms (GCM) 10K type strain sequencing project: providing services to taxonomists for standard genome sequencing and annotation.</title>
        <authorList>
            <consortium name="The Broad Institute Genomics Platform"/>
            <consortium name="The Broad Institute Genome Sequencing Center for Infectious Disease"/>
            <person name="Wu L."/>
            <person name="Ma J."/>
        </authorList>
    </citation>
    <scope>NUCLEOTIDE SEQUENCE [LARGE SCALE GENOMIC DNA]</scope>
    <source>
        <strain evidence="2">CGMCC 4.7396</strain>
    </source>
</reference>
<accession>A0ABV7PZI4</accession>
<name>A0ABV7PZI4_9ACTN</name>
<proteinExistence type="predicted"/>
<sequence>MATAAFQDGRPAVIYSLFDSAVAYQPTEAEQAEPVPPIEAVLFDFSNTIFKLIDVATWLRRVAAETGRPLDDELLEKTAAQLGETYRIPEVAAMQVGRDESAEQHRRALLGWFAHVDYLQGIEEVAYAAIAAPDAWVPYPDTEPLLRELRRRGIKTGIVSDFPWDVGVHMEYFGLDDLIDVRVVSYQFGTEKPDPLLFRTACERLGVDPRRTLMVGDNPAKDGGGAASGLRAYILPGEARTGERGLAHVLGFLS</sequence>
<protein>
    <submittedName>
        <fullName evidence="1">HAD family hydrolase</fullName>
        <ecNumber evidence="1">3.1.3.-</ecNumber>
    </submittedName>
</protein>
<dbReference type="EMBL" id="JBHRWO010000012">
    <property type="protein sequence ID" value="MFC3494019.1"/>
    <property type="molecule type" value="Genomic_DNA"/>
</dbReference>
<dbReference type="SUPFAM" id="SSF56784">
    <property type="entry name" value="HAD-like"/>
    <property type="match status" value="1"/>
</dbReference>
<keyword evidence="1" id="KW-0378">Hydrolase</keyword>
<dbReference type="Pfam" id="PF00702">
    <property type="entry name" value="Hydrolase"/>
    <property type="match status" value="1"/>
</dbReference>